<dbReference type="VEuPathDB" id="FungiDB:SJAG_01425"/>
<dbReference type="EC" id="2.1.1.-" evidence="5"/>
<keyword evidence="4 5" id="KW-0949">S-adenosyl-L-methionine</keyword>
<comment type="subcellular location">
    <subcellularLocation>
        <location evidence="5">Cytoplasm</location>
    </subcellularLocation>
</comment>
<dbReference type="Pfam" id="PF10294">
    <property type="entry name" value="Methyltransf_16"/>
    <property type="match status" value="1"/>
</dbReference>
<accession>B6JXW3</accession>
<organism evidence="7 9">
    <name type="scientific">Schizosaccharomyces japonicus (strain yFS275 / FY16936)</name>
    <name type="common">Fission yeast</name>
    <dbReference type="NCBI Taxonomy" id="402676"/>
    <lineage>
        <taxon>Eukaryota</taxon>
        <taxon>Fungi</taxon>
        <taxon>Dikarya</taxon>
        <taxon>Ascomycota</taxon>
        <taxon>Taphrinomycotina</taxon>
        <taxon>Schizosaccharomycetes</taxon>
        <taxon>Schizosaccharomycetales</taxon>
        <taxon>Schizosaccharomycetaceae</taxon>
        <taxon>Schizosaccharomyces</taxon>
    </lineage>
</organism>
<protein>
    <recommendedName>
        <fullName evidence="5">Protein N-terminal and lysine N-methyltransferase EFM7</fullName>
        <ecNumber evidence="5">2.1.1.-</ecNumber>
    </recommendedName>
    <alternativeName>
        <fullName evidence="5">Elongation factor methyltransferase 7</fullName>
    </alternativeName>
</protein>
<dbReference type="Gene3D" id="3.40.50.150">
    <property type="entry name" value="Vaccinia Virus protein VP39"/>
    <property type="match status" value="1"/>
</dbReference>
<dbReference type="EMBL" id="KE651168">
    <property type="protein sequence ID" value="EEB06381.1"/>
    <property type="molecule type" value="Genomic_DNA"/>
</dbReference>
<keyword evidence="2 5" id="KW-0489">Methyltransferase</keyword>
<dbReference type="CDD" id="cd02440">
    <property type="entry name" value="AdoMet_MTases"/>
    <property type="match status" value="1"/>
</dbReference>
<feature type="binding site" evidence="5">
    <location>
        <position position="108"/>
    </location>
    <ligand>
        <name>S-adenosyl-L-methionine</name>
        <dbReference type="ChEBI" id="CHEBI:59789"/>
    </ligand>
</feature>
<feature type="binding site" evidence="5">
    <location>
        <position position="60"/>
    </location>
    <ligand>
        <name>S-adenosyl-L-methionine</name>
        <dbReference type="ChEBI" id="CHEBI:59789"/>
    </ligand>
</feature>
<dbReference type="PROSITE" id="PS51560">
    <property type="entry name" value="SAM_MT_NNT1"/>
    <property type="match status" value="1"/>
</dbReference>
<dbReference type="JaponicusDB" id="SJAG_01425">
    <property type="gene designation" value="efm7"/>
</dbReference>
<comment type="similarity">
    <text evidence="5">Belongs to the class I-like SAM-binding methyltransferase superfamily. EFM7 family.</text>
</comment>
<dbReference type="SUPFAM" id="SSF53335">
    <property type="entry name" value="S-adenosyl-L-methionine-dependent methyltransferases"/>
    <property type="match status" value="1"/>
</dbReference>
<dbReference type="eggNOG" id="KOG2920">
    <property type="taxonomic scope" value="Eukaryota"/>
</dbReference>
<dbReference type="GO" id="GO:0008276">
    <property type="term" value="F:protein methyltransferase activity"/>
    <property type="evidence" value="ECO:0000318"/>
    <property type="project" value="GO_Central"/>
</dbReference>
<feature type="binding site" evidence="5">
    <location>
        <position position="139"/>
    </location>
    <ligand>
        <name>S-adenosyl-L-methionine</name>
        <dbReference type="ChEBI" id="CHEBI:59789"/>
    </ligand>
</feature>
<reference evidence="7 9" key="1">
    <citation type="journal article" date="2011" name="Science">
        <title>Comparative functional genomics of the fission yeasts.</title>
        <authorList>
            <person name="Rhind N."/>
            <person name="Chen Z."/>
            <person name="Yassour M."/>
            <person name="Thompson D.A."/>
            <person name="Haas B.J."/>
            <person name="Habib N."/>
            <person name="Wapinski I."/>
            <person name="Roy S."/>
            <person name="Lin M.F."/>
            <person name="Heiman D.I."/>
            <person name="Young S.K."/>
            <person name="Furuya K."/>
            <person name="Guo Y."/>
            <person name="Pidoux A."/>
            <person name="Chen H.M."/>
            <person name="Robbertse B."/>
            <person name="Goldberg J.M."/>
            <person name="Aoki K."/>
            <person name="Bayne E.H."/>
            <person name="Berlin A.M."/>
            <person name="Desjardins C.A."/>
            <person name="Dobbs E."/>
            <person name="Dukaj L."/>
            <person name="Fan L."/>
            <person name="FitzGerald M.G."/>
            <person name="French C."/>
            <person name="Gujja S."/>
            <person name="Hansen K."/>
            <person name="Keifenheim D."/>
            <person name="Levin J.Z."/>
            <person name="Mosher R.A."/>
            <person name="Mueller C.A."/>
            <person name="Pfiffner J."/>
            <person name="Priest M."/>
            <person name="Russ C."/>
            <person name="Smialowska A."/>
            <person name="Swoboda P."/>
            <person name="Sykes S.M."/>
            <person name="Vaughn M."/>
            <person name="Vengrova S."/>
            <person name="Yoder R."/>
            <person name="Zeng Q."/>
            <person name="Allshire R."/>
            <person name="Baulcombe D."/>
            <person name="Birren B.W."/>
            <person name="Brown W."/>
            <person name="Ekwall K."/>
            <person name="Kellis M."/>
            <person name="Leatherwood J."/>
            <person name="Levin H."/>
            <person name="Margalit H."/>
            <person name="Martienssen R."/>
            <person name="Nieduszynski C.A."/>
            <person name="Spatafora J.W."/>
            <person name="Friedman N."/>
            <person name="Dalgaard J.Z."/>
            <person name="Baumann P."/>
            <person name="Niki H."/>
            <person name="Regev A."/>
            <person name="Nusbaum C."/>
        </authorList>
    </citation>
    <scope>NUCLEOTIDE SEQUENCE [LARGE SCALE GENOMIC DNA]</scope>
    <source>
        <strain evidence="9">yFS275 / FY16936</strain>
    </source>
</reference>
<dbReference type="GeneID" id="7051380"/>
<dbReference type="PANTHER" id="PTHR14614:SF10">
    <property type="entry name" value="PROTEIN N-TERMINAL AND LYSINE N-METHYLTRANSFERASE EFM7"/>
    <property type="match status" value="1"/>
</dbReference>
<dbReference type="AlphaFoldDB" id="B6JXW3"/>
<dbReference type="OrthoDB" id="46564at2759"/>
<dbReference type="InterPro" id="IPR025784">
    <property type="entry name" value="EFM7"/>
</dbReference>
<dbReference type="HAMAP" id="MF_03223">
    <property type="entry name" value="Methyltr_EFM7"/>
    <property type="match status" value="1"/>
</dbReference>
<dbReference type="STRING" id="402676.B6JXW3"/>
<evidence type="ECO:0000256" key="3">
    <source>
        <dbReference type="ARBA" id="ARBA00022679"/>
    </source>
</evidence>
<dbReference type="PANTHER" id="PTHR14614">
    <property type="entry name" value="HEPATOCELLULAR CARCINOMA-ASSOCIATED ANTIGEN"/>
    <property type="match status" value="1"/>
</dbReference>
<dbReference type="Proteomes" id="UP000001744">
    <property type="component" value="Unassembled WGS sequence"/>
</dbReference>
<keyword evidence="1 5" id="KW-0963">Cytoplasm</keyword>
<dbReference type="GO" id="GO:0016279">
    <property type="term" value="F:protein-lysine N-methyltransferase activity"/>
    <property type="evidence" value="ECO:0007669"/>
    <property type="project" value="UniProtKB-UniRule"/>
</dbReference>
<dbReference type="GO" id="GO:0071885">
    <property type="term" value="F:N-terminal protein N-methyltransferase activity"/>
    <property type="evidence" value="ECO:0007669"/>
    <property type="project" value="UniProtKB-UniRule"/>
</dbReference>
<feature type="region of interest" description="Disordered" evidence="6">
    <location>
        <begin position="1"/>
        <end position="25"/>
    </location>
</feature>
<evidence type="ECO:0000313" key="7">
    <source>
        <dbReference type="EMBL" id="EEB06381.1"/>
    </source>
</evidence>
<dbReference type="GO" id="GO:0005737">
    <property type="term" value="C:cytoplasm"/>
    <property type="evidence" value="ECO:0007669"/>
    <property type="project" value="UniProtKB-SubCell"/>
</dbReference>
<dbReference type="InterPro" id="IPR019410">
    <property type="entry name" value="Methyltransf_16"/>
</dbReference>
<name>B6JXW3_SCHJY</name>
<feature type="compositionally biased region" description="Acidic residues" evidence="6">
    <location>
        <begin position="1"/>
        <end position="14"/>
    </location>
</feature>
<evidence type="ECO:0000256" key="2">
    <source>
        <dbReference type="ARBA" id="ARBA00022603"/>
    </source>
</evidence>
<sequence>MSGNDSDFEGFDMFEEPKDFRPPSPPPTMVSHMREHAMSGPKEVLLRLVGNHSLWGHYLWNSGIVLADYIDQHPEVVSGKKVLELGAGAGLPSIIAALNGAKSVVCTDYPDNPLIDNIKYNVQQFPQIVDRTNVRGFLWGADITPLREAAGLPADSGFDVILLSDLVFNHTEHEKLVHTSKEALSKFPDAIVYVFFTHHRPRLAHKDLQFFQIAEQNGFKVKKFLEIKKRPMFENDPGAPEVRATVHGYSMSL</sequence>
<keyword evidence="9" id="KW-1185">Reference proteome</keyword>
<evidence type="ECO:0000313" key="8">
    <source>
        <dbReference type="JaponicusDB" id="SJAG_01425"/>
    </source>
</evidence>
<gene>
    <name evidence="8" type="primary">efm7</name>
    <name evidence="5" type="synonym">EFM7</name>
    <name evidence="8" type="synonym">nnt1</name>
    <name evidence="7" type="ORF">SJAG_01425</name>
</gene>
<proteinExistence type="inferred from homology"/>
<evidence type="ECO:0000256" key="6">
    <source>
        <dbReference type="SAM" id="MobiDB-lite"/>
    </source>
</evidence>
<keyword evidence="3 5" id="KW-0808">Transferase</keyword>
<evidence type="ECO:0000256" key="1">
    <source>
        <dbReference type="ARBA" id="ARBA00022490"/>
    </source>
</evidence>
<feature type="binding site" evidence="5">
    <location>
        <position position="164"/>
    </location>
    <ligand>
        <name>S-adenosyl-L-methionine</name>
        <dbReference type="ChEBI" id="CHEBI:59789"/>
    </ligand>
</feature>
<dbReference type="HOGENOM" id="CLU_032409_0_0_1"/>
<evidence type="ECO:0000256" key="4">
    <source>
        <dbReference type="ARBA" id="ARBA00022691"/>
    </source>
</evidence>
<dbReference type="OMA" id="VGHNPLW"/>
<feature type="binding site" evidence="5">
    <location>
        <begin position="86"/>
        <end position="88"/>
    </location>
    <ligand>
        <name>S-adenosyl-L-methionine</name>
        <dbReference type="ChEBI" id="CHEBI:59789"/>
    </ligand>
</feature>
<dbReference type="InterPro" id="IPR029063">
    <property type="entry name" value="SAM-dependent_MTases_sf"/>
</dbReference>
<comment type="function">
    <text evidence="5">S-adenosyl-L-methionine-dependent protein methyltransferase that trimethylates the N-terminal glycine 'Gly-2' of elongation factor 1-alpha, before also catalyzing the mono- and dimethylation of 'Lys-3'.</text>
</comment>
<dbReference type="GO" id="GO:0032259">
    <property type="term" value="P:methylation"/>
    <property type="evidence" value="ECO:0007669"/>
    <property type="project" value="UniProtKB-KW"/>
</dbReference>
<evidence type="ECO:0000256" key="5">
    <source>
        <dbReference type="HAMAP-Rule" id="MF_03223"/>
    </source>
</evidence>
<evidence type="ECO:0000313" key="9">
    <source>
        <dbReference type="Proteomes" id="UP000001744"/>
    </source>
</evidence>
<dbReference type="RefSeq" id="XP_002172674.1">
    <property type="nucleotide sequence ID" value="XM_002172638.2"/>
</dbReference>